<keyword evidence="3" id="KW-0131">Cell cycle</keyword>
<dbReference type="AlphaFoldDB" id="A0A183ISD7"/>
<gene>
    <name evidence="4" type="ORF">SBAD_LOCUS6534</name>
</gene>
<sequence>MMINPESVEEFYTFGQQFKELIIESANISKKNLGSVGRKHKLLASYSLQNEVYKCRYILEEDAVEEFFGFGNMGVLTRNDVIIQRTFSTDFDIKDVLWCDFSPAIGSPMWNNCFVLLGSNVMDVYLNNGEMFGLTLPFNVQRCFTASFGLIFERVPMKTKSEMQTVPTIFSLSHPMNELLPVVYRTSENKSAAHYLAKYLTADFISVVFSSSDSFILTYNRKTGLHGVWYSRKASNEEASAAAQCLEESFLSMMDASSLVADVSAGLNVTISGGGNVLRETRSTNVPASSLTNLTQGAGSSQQVSTGSSSEALLKLSASIQSATGGCSHSFGKQKSDSAIMTTSSVLTPGDGSKSTLLKFLSPLTPTSEPQKRQSPAVSRLMQMRQVFYHFGKTCHRSPVLTAMSISEGYPTPASRKNQSVCSTTNRNNVTESNFYWPAEPPIPDICMVLLWQEKAIFKSDARAAKAFVSTDIVGQPFLFYLIREMQQLRCLKFYYKDDGCPAVSNDPFQVISCRDACPCLVNIGI</sequence>
<name>A0A183ISD7_9BILA</name>
<dbReference type="InterPro" id="IPR024990">
    <property type="entry name" value="Apc1"/>
</dbReference>
<dbReference type="EMBL" id="UZAM01009833">
    <property type="protein sequence ID" value="VDP10241.1"/>
    <property type="molecule type" value="Genomic_DNA"/>
</dbReference>
<keyword evidence="5" id="KW-1185">Reference proteome</keyword>
<dbReference type="Proteomes" id="UP000270296">
    <property type="component" value="Unassembled WGS sequence"/>
</dbReference>
<dbReference type="GO" id="GO:0051301">
    <property type="term" value="P:cell division"/>
    <property type="evidence" value="ECO:0007669"/>
    <property type="project" value="UniProtKB-KW"/>
</dbReference>
<proteinExistence type="predicted"/>
<evidence type="ECO:0000256" key="2">
    <source>
        <dbReference type="ARBA" id="ARBA00022776"/>
    </source>
</evidence>
<dbReference type="WBParaSite" id="SBAD_0000678801-mRNA-1">
    <property type="protein sequence ID" value="SBAD_0000678801-mRNA-1"/>
    <property type="gene ID" value="SBAD_0000678801"/>
</dbReference>
<dbReference type="PANTHER" id="PTHR12827">
    <property type="entry name" value="MEIOTIC CHECKPOINT REGULATOR TSG24 FAMILY MEMBER"/>
    <property type="match status" value="1"/>
</dbReference>
<protein>
    <submittedName>
        <fullName evidence="6">Anaphase-promoting complex subunit 1</fullName>
    </submittedName>
</protein>
<dbReference type="GO" id="GO:0005680">
    <property type="term" value="C:anaphase-promoting complex"/>
    <property type="evidence" value="ECO:0007669"/>
    <property type="project" value="InterPro"/>
</dbReference>
<evidence type="ECO:0000313" key="5">
    <source>
        <dbReference type="Proteomes" id="UP000270296"/>
    </source>
</evidence>
<dbReference type="GO" id="GO:0007091">
    <property type="term" value="P:metaphase/anaphase transition of mitotic cell cycle"/>
    <property type="evidence" value="ECO:0007669"/>
    <property type="project" value="TreeGrafter"/>
</dbReference>
<evidence type="ECO:0000256" key="3">
    <source>
        <dbReference type="ARBA" id="ARBA00023306"/>
    </source>
</evidence>
<dbReference type="PANTHER" id="PTHR12827:SF3">
    <property type="entry name" value="ANAPHASE-PROMOTING COMPLEX SUBUNIT 1"/>
    <property type="match status" value="1"/>
</dbReference>
<dbReference type="GO" id="GO:0031145">
    <property type="term" value="P:anaphase-promoting complex-dependent catabolic process"/>
    <property type="evidence" value="ECO:0007669"/>
    <property type="project" value="TreeGrafter"/>
</dbReference>
<dbReference type="OrthoDB" id="26401at2759"/>
<reference evidence="4 5" key="2">
    <citation type="submission" date="2018-11" db="EMBL/GenBank/DDBJ databases">
        <authorList>
            <consortium name="Pathogen Informatics"/>
        </authorList>
    </citation>
    <scope>NUCLEOTIDE SEQUENCE [LARGE SCALE GENOMIC DNA]</scope>
</reference>
<evidence type="ECO:0000313" key="6">
    <source>
        <dbReference type="WBParaSite" id="SBAD_0000678801-mRNA-1"/>
    </source>
</evidence>
<evidence type="ECO:0000256" key="1">
    <source>
        <dbReference type="ARBA" id="ARBA00022618"/>
    </source>
</evidence>
<keyword evidence="1" id="KW-0132">Cell division</keyword>
<organism evidence="6">
    <name type="scientific">Soboliphyme baturini</name>
    <dbReference type="NCBI Taxonomy" id="241478"/>
    <lineage>
        <taxon>Eukaryota</taxon>
        <taxon>Metazoa</taxon>
        <taxon>Ecdysozoa</taxon>
        <taxon>Nematoda</taxon>
        <taxon>Enoplea</taxon>
        <taxon>Dorylaimia</taxon>
        <taxon>Dioctophymatida</taxon>
        <taxon>Dioctophymatoidea</taxon>
        <taxon>Soboliphymatidae</taxon>
        <taxon>Soboliphyme</taxon>
    </lineage>
</organism>
<accession>A0A183ISD7</accession>
<keyword evidence="2" id="KW-0498">Mitosis</keyword>
<reference evidence="6" key="1">
    <citation type="submission" date="2016-06" db="UniProtKB">
        <authorList>
            <consortium name="WormBaseParasite"/>
        </authorList>
    </citation>
    <scope>IDENTIFICATION</scope>
</reference>
<evidence type="ECO:0000313" key="4">
    <source>
        <dbReference type="EMBL" id="VDP10241.1"/>
    </source>
</evidence>
<dbReference type="GO" id="GO:0060090">
    <property type="term" value="F:molecular adaptor activity"/>
    <property type="evidence" value="ECO:0007669"/>
    <property type="project" value="TreeGrafter"/>
</dbReference>
<dbReference type="GO" id="GO:0070979">
    <property type="term" value="P:protein K11-linked ubiquitination"/>
    <property type="evidence" value="ECO:0007669"/>
    <property type="project" value="TreeGrafter"/>
</dbReference>